<dbReference type="Gene3D" id="3.40.1190.20">
    <property type="match status" value="1"/>
</dbReference>
<reference evidence="1 2" key="2">
    <citation type="journal article" date="2017" name="Front. Plant Sci.">
        <title>Gene Classification and Mining of Molecular Markers Useful in Red Clover (Trifolium pratense) Breeding.</title>
        <authorList>
            <person name="Istvanek J."/>
            <person name="Dluhosova J."/>
            <person name="Dluhos P."/>
            <person name="Patkova L."/>
            <person name="Nedelnik J."/>
            <person name="Repkova J."/>
        </authorList>
    </citation>
    <scope>NUCLEOTIDE SEQUENCE [LARGE SCALE GENOMIC DNA]</scope>
    <source>
        <strain evidence="2">cv. Tatra</strain>
        <tissue evidence="1">Young leaves</tissue>
    </source>
</reference>
<reference evidence="1 2" key="1">
    <citation type="journal article" date="2014" name="Am. J. Bot.">
        <title>Genome assembly and annotation for red clover (Trifolium pratense; Fabaceae).</title>
        <authorList>
            <person name="Istvanek J."/>
            <person name="Jaros M."/>
            <person name="Krenek A."/>
            <person name="Repkova J."/>
        </authorList>
    </citation>
    <scope>NUCLEOTIDE SEQUENCE [LARGE SCALE GENOMIC DNA]</scope>
    <source>
        <strain evidence="2">cv. Tatra</strain>
        <tissue evidence="1">Young leaves</tissue>
    </source>
</reference>
<dbReference type="AlphaFoldDB" id="A0A2K3NF66"/>
<dbReference type="SUPFAM" id="SSF53613">
    <property type="entry name" value="Ribokinase-like"/>
    <property type="match status" value="1"/>
</dbReference>
<protein>
    <submittedName>
        <fullName evidence="1">Thiamine biosynthetic bifunctional enzyme TH1 chloroplastic-like</fullName>
    </submittedName>
</protein>
<dbReference type="EMBL" id="ASHM01020421">
    <property type="protein sequence ID" value="PNY01688.1"/>
    <property type="molecule type" value="Genomic_DNA"/>
</dbReference>
<dbReference type="Proteomes" id="UP000236291">
    <property type="component" value="Unassembled WGS sequence"/>
</dbReference>
<comment type="caution">
    <text evidence="1">The sequence shown here is derived from an EMBL/GenBank/DDBJ whole genome shotgun (WGS) entry which is preliminary data.</text>
</comment>
<accession>A0A2K3NF66</accession>
<evidence type="ECO:0000313" key="2">
    <source>
        <dbReference type="Proteomes" id="UP000236291"/>
    </source>
</evidence>
<name>A0A2K3NF66_TRIPR</name>
<proteinExistence type="predicted"/>
<evidence type="ECO:0000313" key="1">
    <source>
        <dbReference type="EMBL" id="PNY01688.1"/>
    </source>
</evidence>
<organism evidence="1 2">
    <name type="scientific">Trifolium pratense</name>
    <name type="common">Red clover</name>
    <dbReference type="NCBI Taxonomy" id="57577"/>
    <lineage>
        <taxon>Eukaryota</taxon>
        <taxon>Viridiplantae</taxon>
        <taxon>Streptophyta</taxon>
        <taxon>Embryophyta</taxon>
        <taxon>Tracheophyta</taxon>
        <taxon>Spermatophyta</taxon>
        <taxon>Magnoliopsida</taxon>
        <taxon>eudicotyledons</taxon>
        <taxon>Gunneridae</taxon>
        <taxon>Pentapetalae</taxon>
        <taxon>rosids</taxon>
        <taxon>fabids</taxon>
        <taxon>Fabales</taxon>
        <taxon>Fabaceae</taxon>
        <taxon>Papilionoideae</taxon>
        <taxon>50 kb inversion clade</taxon>
        <taxon>NPAAA clade</taxon>
        <taxon>Hologalegina</taxon>
        <taxon>IRL clade</taxon>
        <taxon>Trifolieae</taxon>
        <taxon>Trifolium</taxon>
    </lineage>
</organism>
<sequence>MADIVTPNVKEAAALLGDGIMKSVYDMPTATKLLHDLQQMTSPLPKEIKTVWFYCPLDDLTSSYHNGGRSRKYDFLRHENIMCR</sequence>
<gene>
    <name evidence="1" type="ORF">L195_g024989</name>
</gene>
<dbReference type="InterPro" id="IPR029056">
    <property type="entry name" value="Ribokinase-like"/>
</dbReference>